<comment type="caution">
    <text evidence="4">The sequence shown here is derived from an EMBL/GenBank/DDBJ whole genome shotgun (WGS) entry which is preliminary data.</text>
</comment>
<feature type="transmembrane region" description="Helical" evidence="2">
    <location>
        <begin position="385"/>
        <end position="405"/>
    </location>
</feature>
<keyword evidence="2" id="KW-0472">Membrane</keyword>
<sequence length="519" mass="56581">MPQSTTASSIHSIDEGRKLFRFLTLSKNTSALNFLSYLVATSFAICLFVFLNATQGFVLSQIVKVPSSELGYTSGSLSFYDEIFSLFLVAFWGIISDFFGRRLVYALGFFFMSVGIFTFTFAQNVYPQLLIFRLVFALGGAATSSMLTAVLADQVQDESKGKLSGVVGLFSGLGALIALFGFLRLPTMFKVNGLQYTFYIVGSICFLFSIFIWFSLKNRVVVKKNININNSSSSPRTPNSTGNATNASSDGLIPNYEVENAAPTSNSHIPRSARSIENCPAVIKSKSFPIVVKEGLYAIKDPKVLLGYVGGFLARGDTIILTLFLPLWVYKYYISNGTCSADNPDDVGIKDMCRSAYIYASTLSGIAQTVALVGAPLVGWFSDRFYRPISMVLSAIIGGLGYFLLYFQKDPTQKISFFIVSLVGLGEIGMVVSSLTFVTGKHIPLGSRGSIAGMYSMFGALGILINTKLGGWLFDNWDVGGAFFLMGVCHVFCLLLGFVVMINDFRKGSTHTSEAEEII</sequence>
<evidence type="ECO:0000313" key="5">
    <source>
        <dbReference type="Proteomes" id="UP001211065"/>
    </source>
</evidence>
<protein>
    <recommendedName>
        <fullName evidence="3">Major facilitator superfamily (MFS) profile domain-containing protein</fullName>
    </recommendedName>
</protein>
<dbReference type="SUPFAM" id="SSF103473">
    <property type="entry name" value="MFS general substrate transporter"/>
    <property type="match status" value="1"/>
</dbReference>
<feature type="transmembrane region" description="Helical" evidence="2">
    <location>
        <begin position="305"/>
        <end position="328"/>
    </location>
</feature>
<dbReference type="Gene3D" id="1.20.1250.20">
    <property type="entry name" value="MFS general substrate transporter like domains"/>
    <property type="match status" value="2"/>
</dbReference>
<dbReference type="InterPro" id="IPR036259">
    <property type="entry name" value="MFS_trans_sf"/>
</dbReference>
<dbReference type="InterPro" id="IPR020846">
    <property type="entry name" value="MFS_dom"/>
</dbReference>
<organism evidence="4 5">
    <name type="scientific">Clydaea vesicula</name>
    <dbReference type="NCBI Taxonomy" id="447962"/>
    <lineage>
        <taxon>Eukaryota</taxon>
        <taxon>Fungi</taxon>
        <taxon>Fungi incertae sedis</taxon>
        <taxon>Chytridiomycota</taxon>
        <taxon>Chytridiomycota incertae sedis</taxon>
        <taxon>Chytridiomycetes</taxon>
        <taxon>Lobulomycetales</taxon>
        <taxon>Lobulomycetaceae</taxon>
        <taxon>Clydaea</taxon>
    </lineage>
</organism>
<feature type="domain" description="Major facilitator superfamily (MFS) profile" evidence="3">
    <location>
        <begin position="303"/>
        <end position="519"/>
    </location>
</feature>
<dbReference type="PANTHER" id="PTHR23524">
    <property type="entry name" value="TRANSPORTER, PUTATIVE (AFU_ORTHOLOGUE AFUA_8G04850)-RELATED"/>
    <property type="match status" value="1"/>
</dbReference>
<dbReference type="PROSITE" id="PS50850">
    <property type="entry name" value="MFS"/>
    <property type="match status" value="2"/>
</dbReference>
<gene>
    <name evidence="4" type="ORF">HK099_001033</name>
</gene>
<evidence type="ECO:0000256" key="1">
    <source>
        <dbReference type="ARBA" id="ARBA00004141"/>
    </source>
</evidence>
<reference evidence="4" key="1">
    <citation type="submission" date="2020-05" db="EMBL/GenBank/DDBJ databases">
        <title>Phylogenomic resolution of chytrid fungi.</title>
        <authorList>
            <person name="Stajich J.E."/>
            <person name="Amses K."/>
            <person name="Simmons R."/>
            <person name="Seto K."/>
            <person name="Myers J."/>
            <person name="Bonds A."/>
            <person name="Quandt C.A."/>
            <person name="Barry K."/>
            <person name="Liu P."/>
            <person name="Grigoriev I."/>
            <person name="Longcore J.E."/>
            <person name="James T.Y."/>
        </authorList>
    </citation>
    <scope>NUCLEOTIDE SEQUENCE</scope>
    <source>
        <strain evidence="4">JEL0476</strain>
    </source>
</reference>
<keyword evidence="2" id="KW-0812">Transmembrane</keyword>
<dbReference type="Pfam" id="PF07690">
    <property type="entry name" value="MFS_1"/>
    <property type="match status" value="1"/>
</dbReference>
<dbReference type="AlphaFoldDB" id="A0AAD5U3S7"/>
<feature type="domain" description="Major facilitator superfamily (MFS) profile" evidence="3">
    <location>
        <begin position="1"/>
        <end position="220"/>
    </location>
</feature>
<name>A0AAD5U3S7_9FUNG</name>
<dbReference type="PANTHER" id="PTHR23524:SF1">
    <property type="entry name" value="MRH DOMAIN-CONTAINING PROTEIN-RELATED"/>
    <property type="match status" value="1"/>
</dbReference>
<feature type="transmembrane region" description="Helical" evidence="2">
    <location>
        <begin position="417"/>
        <end position="440"/>
    </location>
</feature>
<evidence type="ECO:0000313" key="4">
    <source>
        <dbReference type="EMBL" id="KAJ3223502.1"/>
    </source>
</evidence>
<feature type="transmembrane region" description="Helical" evidence="2">
    <location>
        <begin position="34"/>
        <end position="57"/>
    </location>
</feature>
<evidence type="ECO:0000259" key="3">
    <source>
        <dbReference type="PROSITE" id="PS50850"/>
    </source>
</evidence>
<dbReference type="InterPro" id="IPR011701">
    <property type="entry name" value="MFS"/>
</dbReference>
<keyword evidence="2" id="KW-1133">Transmembrane helix</keyword>
<dbReference type="GO" id="GO:0016020">
    <property type="term" value="C:membrane"/>
    <property type="evidence" value="ECO:0007669"/>
    <property type="project" value="UniProtKB-SubCell"/>
</dbReference>
<feature type="transmembrane region" description="Helical" evidence="2">
    <location>
        <begin position="452"/>
        <end position="474"/>
    </location>
</feature>
<accession>A0AAD5U3S7</accession>
<proteinExistence type="predicted"/>
<keyword evidence="5" id="KW-1185">Reference proteome</keyword>
<feature type="transmembrane region" description="Helical" evidence="2">
    <location>
        <begin position="196"/>
        <end position="216"/>
    </location>
</feature>
<dbReference type="EMBL" id="JADGJW010000127">
    <property type="protein sequence ID" value="KAJ3223502.1"/>
    <property type="molecule type" value="Genomic_DNA"/>
</dbReference>
<feature type="transmembrane region" description="Helical" evidence="2">
    <location>
        <begin position="356"/>
        <end position="378"/>
    </location>
</feature>
<feature type="transmembrane region" description="Helical" evidence="2">
    <location>
        <begin position="480"/>
        <end position="502"/>
    </location>
</feature>
<feature type="transmembrane region" description="Helical" evidence="2">
    <location>
        <begin position="103"/>
        <end position="123"/>
    </location>
</feature>
<feature type="transmembrane region" description="Helical" evidence="2">
    <location>
        <begin position="77"/>
        <end position="96"/>
    </location>
</feature>
<evidence type="ECO:0000256" key="2">
    <source>
        <dbReference type="SAM" id="Phobius"/>
    </source>
</evidence>
<dbReference type="GO" id="GO:0022857">
    <property type="term" value="F:transmembrane transporter activity"/>
    <property type="evidence" value="ECO:0007669"/>
    <property type="project" value="InterPro"/>
</dbReference>
<feature type="transmembrane region" description="Helical" evidence="2">
    <location>
        <begin position="163"/>
        <end position="184"/>
    </location>
</feature>
<comment type="subcellular location">
    <subcellularLocation>
        <location evidence="1">Membrane</location>
        <topology evidence="1">Multi-pass membrane protein</topology>
    </subcellularLocation>
</comment>
<dbReference type="Proteomes" id="UP001211065">
    <property type="component" value="Unassembled WGS sequence"/>
</dbReference>
<feature type="transmembrane region" description="Helical" evidence="2">
    <location>
        <begin position="129"/>
        <end position="151"/>
    </location>
</feature>